<dbReference type="InterPro" id="IPR001810">
    <property type="entry name" value="F-box_dom"/>
</dbReference>
<dbReference type="FunFam" id="3.80.10.10:FF:002365">
    <property type="entry name" value="F-box and leucine-rich repeat protein 13"/>
    <property type="match status" value="1"/>
</dbReference>
<sequence length="464" mass="51625">MDALPDQILYEIFARLESISEKTALSLSCKRLYDLGNEATTRLKIGCGLNPANEALASLCHRFQNLETLEISYSGWRSKLGKQMDDEGLLILSRNCPSLLKLTLSYCTVITDAGLSHLASCLKLSALKLNFTPRITGCGVLSIVISCKRLRSFHLIRCLNVGNGEWLEYLGKLEWLEDLSVKNCRAIGDDDLIKLGTCWSKLKRVQIEVYANYKNGRSTLDDPLLKQHISCENLVELSLVNCIMDPGRGLSCVLPACPNLEKIHLDNCFGVRDCDIIAMAQSSRNLVSLSLQVPFIFTSSFPVNYQLRLTDTALLAVAQNCSRLESVRISYSDGEFPLFSSFSTDAILALIKNCPIRELSLDHFYSFGDSGMEALSAAEWLESLELVRCQEISDEGIQFLSNFPRLRVVRLIKCLGVTDEGVKPLVGSHKLALLVVEDCPQLSEKGVQGAAKNVSFRQDLSWMY</sequence>
<organism evidence="2 3">
    <name type="scientific">Kalanchoe fedtschenkoi</name>
    <name type="common">Lavender scallops</name>
    <name type="synonym">South American air plant</name>
    <dbReference type="NCBI Taxonomy" id="63787"/>
    <lineage>
        <taxon>Eukaryota</taxon>
        <taxon>Viridiplantae</taxon>
        <taxon>Streptophyta</taxon>
        <taxon>Embryophyta</taxon>
        <taxon>Tracheophyta</taxon>
        <taxon>Spermatophyta</taxon>
        <taxon>Magnoliopsida</taxon>
        <taxon>eudicotyledons</taxon>
        <taxon>Gunneridae</taxon>
        <taxon>Pentapetalae</taxon>
        <taxon>Saxifragales</taxon>
        <taxon>Crassulaceae</taxon>
        <taxon>Kalanchoe</taxon>
    </lineage>
</organism>
<dbReference type="Gramene" id="Kaladp0488s0027.1.v1.1">
    <property type="protein sequence ID" value="Kaladp0488s0027.1.v1.1.CDS.1"/>
    <property type="gene ID" value="Kaladp0488s0027.v1.1"/>
</dbReference>
<accession>A0A7N0VCA7</accession>
<dbReference type="FunFam" id="3.80.10.10:FF:000690">
    <property type="entry name" value="F-box/LRR-repeat protein 14"/>
    <property type="match status" value="1"/>
</dbReference>
<dbReference type="Gramene" id="Kaladp0488s0027.2.v1.1">
    <property type="protein sequence ID" value="Kaladp0488s0027.2.v1.1.CDS.1"/>
    <property type="gene ID" value="Kaladp0488s0027.v1.1"/>
</dbReference>
<dbReference type="InterPro" id="IPR001611">
    <property type="entry name" value="Leu-rich_rpt"/>
</dbReference>
<dbReference type="Pfam" id="PF13516">
    <property type="entry name" value="LRR_6"/>
    <property type="match status" value="2"/>
</dbReference>
<evidence type="ECO:0000313" key="2">
    <source>
        <dbReference type="EnsemblPlants" id="Kaladp0488s0027.1.v1.1.CDS.1"/>
    </source>
</evidence>
<dbReference type="PROSITE" id="PS50181">
    <property type="entry name" value="FBOX"/>
    <property type="match status" value="1"/>
</dbReference>
<dbReference type="Proteomes" id="UP000594263">
    <property type="component" value="Unplaced"/>
</dbReference>
<keyword evidence="3" id="KW-1185">Reference proteome</keyword>
<dbReference type="Gene3D" id="3.80.10.10">
    <property type="entry name" value="Ribonuclease Inhibitor"/>
    <property type="match status" value="2"/>
</dbReference>
<evidence type="ECO:0000313" key="3">
    <source>
        <dbReference type="Proteomes" id="UP000594263"/>
    </source>
</evidence>
<dbReference type="SMART" id="SM00367">
    <property type="entry name" value="LRR_CC"/>
    <property type="match status" value="8"/>
</dbReference>
<dbReference type="InterPro" id="IPR032675">
    <property type="entry name" value="LRR_dom_sf"/>
</dbReference>
<dbReference type="EnsemblPlants" id="Kaladp0488s0027.2.v1.1">
    <property type="protein sequence ID" value="Kaladp0488s0027.2.v1.1.CDS.1"/>
    <property type="gene ID" value="Kaladp0488s0027.v1.1"/>
</dbReference>
<dbReference type="SUPFAM" id="SSF52047">
    <property type="entry name" value="RNI-like"/>
    <property type="match status" value="1"/>
</dbReference>
<reference evidence="2" key="1">
    <citation type="submission" date="2021-01" db="UniProtKB">
        <authorList>
            <consortium name="EnsemblPlants"/>
        </authorList>
    </citation>
    <scope>IDENTIFICATION</scope>
</reference>
<dbReference type="GO" id="GO:0019005">
    <property type="term" value="C:SCF ubiquitin ligase complex"/>
    <property type="evidence" value="ECO:0007669"/>
    <property type="project" value="TreeGrafter"/>
</dbReference>
<proteinExistence type="predicted"/>
<dbReference type="GO" id="GO:0031146">
    <property type="term" value="P:SCF-dependent proteasomal ubiquitin-dependent protein catabolic process"/>
    <property type="evidence" value="ECO:0007669"/>
    <property type="project" value="TreeGrafter"/>
</dbReference>
<dbReference type="OMA" id="FGCDYAY"/>
<dbReference type="AlphaFoldDB" id="A0A7N0VCA7"/>
<dbReference type="PANTHER" id="PTHR13318:SF182">
    <property type="entry name" value="F-BOX_LRR-REPEAT PROTEIN 14"/>
    <property type="match status" value="1"/>
</dbReference>
<evidence type="ECO:0000259" key="1">
    <source>
        <dbReference type="PROSITE" id="PS50181"/>
    </source>
</evidence>
<protein>
    <recommendedName>
        <fullName evidence="1">F-box domain-containing protein</fullName>
    </recommendedName>
</protein>
<dbReference type="InterPro" id="IPR006553">
    <property type="entry name" value="Leu-rich_rpt_Cys-con_subtyp"/>
</dbReference>
<feature type="domain" description="F-box" evidence="1">
    <location>
        <begin position="1"/>
        <end position="45"/>
    </location>
</feature>
<dbReference type="PANTHER" id="PTHR13318">
    <property type="entry name" value="PARTNER OF PAIRED, ISOFORM B-RELATED"/>
    <property type="match status" value="1"/>
</dbReference>
<dbReference type="EnsemblPlants" id="Kaladp0488s0027.1.v1.1">
    <property type="protein sequence ID" value="Kaladp0488s0027.1.v1.1.CDS.1"/>
    <property type="gene ID" value="Kaladp0488s0027.v1.1"/>
</dbReference>
<name>A0A7N0VCA7_KALFE</name>